<protein>
    <recommendedName>
        <fullName evidence="1">Nitrogenase/oxidoreductase component 1 domain-containing protein</fullName>
    </recommendedName>
</protein>
<dbReference type="Pfam" id="PF00148">
    <property type="entry name" value="Oxidored_nitro"/>
    <property type="match status" value="1"/>
</dbReference>
<accession>A0A9D0ZPZ3</accession>
<dbReference type="GO" id="GO:0016491">
    <property type="term" value="F:oxidoreductase activity"/>
    <property type="evidence" value="ECO:0007669"/>
    <property type="project" value="InterPro"/>
</dbReference>
<evidence type="ECO:0000313" key="2">
    <source>
        <dbReference type="EMBL" id="HIQ83324.1"/>
    </source>
</evidence>
<dbReference type="EMBL" id="DVFZ01000095">
    <property type="protein sequence ID" value="HIQ83324.1"/>
    <property type="molecule type" value="Genomic_DNA"/>
</dbReference>
<dbReference type="Gene3D" id="3.40.50.1980">
    <property type="entry name" value="Nitrogenase molybdenum iron protein domain"/>
    <property type="match status" value="3"/>
</dbReference>
<feature type="domain" description="Nitrogenase/oxidoreductase component 1" evidence="1">
    <location>
        <begin position="33"/>
        <end position="431"/>
    </location>
</feature>
<dbReference type="CDD" id="cd00316">
    <property type="entry name" value="Oxidoreductase_nitrogenase"/>
    <property type="match status" value="1"/>
</dbReference>
<dbReference type="InterPro" id="IPR000510">
    <property type="entry name" value="Nase/OxRdtase_comp1"/>
</dbReference>
<dbReference type="PANTHER" id="PTHR42956:SF1">
    <property type="entry name" value="NITROGENASE IRON-MOLYBDENUM COFACTOR BIOSYNTHESIS PROTEIN NIFE"/>
    <property type="match status" value="1"/>
</dbReference>
<evidence type="ECO:0000313" key="3">
    <source>
        <dbReference type="Proteomes" id="UP000824260"/>
    </source>
</evidence>
<evidence type="ECO:0000259" key="1">
    <source>
        <dbReference type="Pfam" id="PF00148"/>
    </source>
</evidence>
<reference evidence="2" key="2">
    <citation type="journal article" date="2021" name="PeerJ">
        <title>Extensive microbial diversity within the chicken gut microbiome revealed by metagenomics and culture.</title>
        <authorList>
            <person name="Gilroy R."/>
            <person name="Ravi A."/>
            <person name="Getino M."/>
            <person name="Pursley I."/>
            <person name="Horton D.L."/>
            <person name="Alikhan N.F."/>
            <person name="Baker D."/>
            <person name="Gharbi K."/>
            <person name="Hall N."/>
            <person name="Watson M."/>
            <person name="Adriaenssens E.M."/>
            <person name="Foster-Nyarko E."/>
            <person name="Jarju S."/>
            <person name="Secka A."/>
            <person name="Antonio M."/>
            <person name="Oren A."/>
            <person name="Chaudhuri R.R."/>
            <person name="La Ragione R."/>
            <person name="Hildebrand F."/>
            <person name="Pallen M.J."/>
        </authorList>
    </citation>
    <scope>NUCLEOTIDE SEQUENCE</scope>
    <source>
        <strain evidence="2">ChiSjej6B24-2974</strain>
    </source>
</reference>
<proteinExistence type="predicted"/>
<dbReference type="AlphaFoldDB" id="A0A9D0ZPZ3"/>
<dbReference type="SUPFAM" id="SSF53807">
    <property type="entry name" value="Helical backbone' metal receptor"/>
    <property type="match status" value="1"/>
</dbReference>
<gene>
    <name evidence="2" type="ORF">IAA52_09530</name>
</gene>
<dbReference type="InterPro" id="IPR049939">
    <property type="entry name" value="NifE-like"/>
</dbReference>
<sequence length="452" mass="50146">MRKYIGTLEEFVEHPEQEYTESFWADYQVLGPMFSALRMFMTMEDVLAVIVGAKGCAYHLNFTIVAWGEIDFDLGKRPLPVLEFTQSQIVLGDFTPRQAWLESLGKLARKRGAKRIVLLPTDAMSVCGADMAAIARTIAAATGVETTELNVSGISGANQWAGYNAALEALYRPLLEKPRTPEKSVNLVGWMWPSRQRNHEIGCCMAMLKELGIPVNTVVSGGSTLADIERSMNASVNAVVCSSLMGEMLDTLDKHGLRLAGNRAPYGFSGTTEWLENIAAALELDVSSQIAAMRARYEPKFLENKARLKGKRVFVSGGPGRVIGLLHALNDYEMDIQVACMFWPHFWSRKDLAHLMRDHGLKVGTFILSPGLDDLEWAATHFDFDVWMGGYQEQHTCKRHGIPFVPITVYTVTHVGYEGAVNLGNKMLMAMDGHSFVENCFTANEIEGYVCT</sequence>
<reference evidence="2" key="1">
    <citation type="submission" date="2020-10" db="EMBL/GenBank/DDBJ databases">
        <authorList>
            <person name="Gilroy R."/>
        </authorList>
    </citation>
    <scope>NUCLEOTIDE SEQUENCE</scope>
    <source>
        <strain evidence="2">ChiSjej6B24-2974</strain>
    </source>
</reference>
<name>A0A9D0ZPZ3_9FIRM</name>
<dbReference type="PANTHER" id="PTHR42956">
    <property type="entry name" value="NITROGENASE IRON-MOLYBDENUM COFACTOR BIOSYNTHESIS PROTEIN NIFE"/>
    <property type="match status" value="1"/>
</dbReference>
<dbReference type="Proteomes" id="UP000824260">
    <property type="component" value="Unassembled WGS sequence"/>
</dbReference>
<organism evidence="2 3">
    <name type="scientific">Candidatus Pullichristensenella stercorigallinarum</name>
    <dbReference type="NCBI Taxonomy" id="2840909"/>
    <lineage>
        <taxon>Bacteria</taxon>
        <taxon>Bacillati</taxon>
        <taxon>Bacillota</taxon>
        <taxon>Clostridia</taxon>
        <taxon>Candidatus Pullichristensenella</taxon>
    </lineage>
</organism>
<comment type="caution">
    <text evidence="2">The sequence shown here is derived from an EMBL/GenBank/DDBJ whole genome shotgun (WGS) entry which is preliminary data.</text>
</comment>